<protein>
    <recommendedName>
        <fullName evidence="3">Resolvase/invertase-type recombinase catalytic domain-containing protein</fullName>
    </recommendedName>
</protein>
<sequence>MSSRLSRLSRQAVRKVLQKQPSHLQPGVVTRNGLVNSICTPLPKYQESLKTIKKNGYEILGYARKSPTGEDAPSRTRLLKSMVSNLKERSFATKIFVLPSSWASSTLASRDLKDNSRAIVDELRVAGNTSEDIVHLVEANSSLKRIAVETFAQCN</sequence>
<comment type="caution">
    <text evidence="1">The sequence shown here is derived from an EMBL/GenBank/DDBJ whole genome shotgun (WGS) entry which is preliminary data.</text>
</comment>
<name>A0ABR3BDI3_PHYBL</name>
<evidence type="ECO:0008006" key="3">
    <source>
        <dbReference type="Google" id="ProtNLM"/>
    </source>
</evidence>
<dbReference type="EMBL" id="JBCLYO010000001">
    <property type="protein sequence ID" value="KAL0096911.1"/>
    <property type="molecule type" value="Genomic_DNA"/>
</dbReference>
<gene>
    <name evidence="1" type="ORF">J3Q64DRAFT_1844331</name>
</gene>
<organism evidence="1 2">
    <name type="scientific">Phycomyces blakesleeanus</name>
    <dbReference type="NCBI Taxonomy" id="4837"/>
    <lineage>
        <taxon>Eukaryota</taxon>
        <taxon>Fungi</taxon>
        <taxon>Fungi incertae sedis</taxon>
        <taxon>Mucoromycota</taxon>
        <taxon>Mucoromycotina</taxon>
        <taxon>Mucoromycetes</taxon>
        <taxon>Mucorales</taxon>
        <taxon>Phycomycetaceae</taxon>
        <taxon>Phycomyces</taxon>
    </lineage>
</organism>
<accession>A0ABR3BDI3</accession>
<evidence type="ECO:0000313" key="2">
    <source>
        <dbReference type="Proteomes" id="UP001448207"/>
    </source>
</evidence>
<keyword evidence="2" id="KW-1185">Reference proteome</keyword>
<reference evidence="1 2" key="1">
    <citation type="submission" date="2024-04" db="EMBL/GenBank/DDBJ databases">
        <title>Symmetric and asymmetric DNA N6-adenine methylation regulates different biological responses in Mucorales.</title>
        <authorList>
            <consortium name="Lawrence Berkeley National Laboratory"/>
            <person name="Lax C."/>
            <person name="Mondo S.J."/>
            <person name="Osorio-Concepcion M."/>
            <person name="Muszewska A."/>
            <person name="Corrochano-Luque M."/>
            <person name="Gutierrez G."/>
            <person name="Riley R."/>
            <person name="Lipzen A."/>
            <person name="Guo J."/>
            <person name="Hundley H."/>
            <person name="Amirebrahimi M."/>
            <person name="Ng V."/>
            <person name="Lorenzo-Gutierrez D."/>
            <person name="Binder U."/>
            <person name="Yang J."/>
            <person name="Song Y."/>
            <person name="Canovas D."/>
            <person name="Navarro E."/>
            <person name="Freitag M."/>
            <person name="Gabaldon T."/>
            <person name="Grigoriev I.V."/>
            <person name="Corrochano L.M."/>
            <person name="Nicolas F.E."/>
            <person name="Garre V."/>
        </authorList>
    </citation>
    <scope>NUCLEOTIDE SEQUENCE [LARGE SCALE GENOMIC DNA]</scope>
    <source>
        <strain evidence="1 2">L51</strain>
    </source>
</reference>
<dbReference type="Proteomes" id="UP001448207">
    <property type="component" value="Unassembled WGS sequence"/>
</dbReference>
<proteinExistence type="predicted"/>
<evidence type="ECO:0000313" key="1">
    <source>
        <dbReference type="EMBL" id="KAL0096911.1"/>
    </source>
</evidence>